<evidence type="ECO:0000259" key="1">
    <source>
        <dbReference type="Pfam" id="PF01636"/>
    </source>
</evidence>
<dbReference type="Proteomes" id="UP000625210">
    <property type="component" value="Unassembled WGS sequence"/>
</dbReference>
<dbReference type="RefSeq" id="WP_188647015.1">
    <property type="nucleotide sequence ID" value="NZ_BMHQ01000003.1"/>
</dbReference>
<reference evidence="2" key="1">
    <citation type="journal article" date="2014" name="Int. J. Syst. Evol. Microbiol.">
        <title>Complete genome sequence of Corynebacterium casei LMG S-19264T (=DSM 44701T), isolated from a smear-ripened cheese.</title>
        <authorList>
            <consortium name="US DOE Joint Genome Institute (JGI-PGF)"/>
            <person name="Walter F."/>
            <person name="Albersmeier A."/>
            <person name="Kalinowski J."/>
            <person name="Ruckert C."/>
        </authorList>
    </citation>
    <scope>NUCLEOTIDE SEQUENCE</scope>
    <source>
        <strain evidence="2">CGMCC 1.15179</strain>
    </source>
</reference>
<reference evidence="2" key="2">
    <citation type="submission" date="2020-09" db="EMBL/GenBank/DDBJ databases">
        <authorList>
            <person name="Sun Q."/>
            <person name="Zhou Y."/>
        </authorList>
    </citation>
    <scope>NUCLEOTIDE SEQUENCE</scope>
    <source>
        <strain evidence="2">CGMCC 1.15179</strain>
    </source>
</reference>
<dbReference type="InterPro" id="IPR008271">
    <property type="entry name" value="Ser/Thr_kinase_AS"/>
</dbReference>
<dbReference type="InterPro" id="IPR002575">
    <property type="entry name" value="Aminoglycoside_PTrfase"/>
</dbReference>
<dbReference type="PANTHER" id="PTHR47829">
    <property type="entry name" value="HYDROLASE, PUTATIVE (AFU_ORTHOLOGUE AFUA_1G12880)-RELATED"/>
    <property type="match status" value="1"/>
</dbReference>
<dbReference type="Gene3D" id="3.30.200.20">
    <property type="entry name" value="Phosphorylase Kinase, domain 1"/>
    <property type="match status" value="1"/>
</dbReference>
<accession>A0A8J2VEN8</accession>
<dbReference type="PROSITE" id="PS00108">
    <property type="entry name" value="PROTEIN_KINASE_ST"/>
    <property type="match status" value="1"/>
</dbReference>
<comment type="caution">
    <text evidence="2">The sequence shown here is derived from an EMBL/GenBank/DDBJ whole genome shotgun (WGS) entry which is preliminary data.</text>
</comment>
<dbReference type="CDD" id="cd05154">
    <property type="entry name" value="ACAD10_11_N-like"/>
    <property type="match status" value="1"/>
</dbReference>
<sequence length="357" mass="40940">MSKQKGTETIPVRPGEDFDRERLSRYLREQLEDLPEGPLEVRQFPSGASNLTYLIRVGDWEAVLRRPPLGPLPPKAHDMEREATLLEKLHPVYPLAPKPYLLCTDPGVLGSTFYVMERRKGVVLDGEFPAGVDVTEDFCRRLSETMVETLVRLHALDWREAGLESFGRPEGFLERQVRGWVHRYDKAKTDDIPQVEPLTRWLAEHIPASPAPTIIHNDFKLNNMLLDPADLCSPVAVVDWEMTTIGDPLFDLAVTLSYWVHSDDPEELRDILPSVTKRSGFISRERFMEMYAVRSGRDLSSMHFYMTFAYFKLAVIVQQIYARWKKGQTRDPRFASFGGRVRGLIRYAADCTLMGRV</sequence>
<dbReference type="PANTHER" id="PTHR47829:SF1">
    <property type="entry name" value="HAD FAMILY PHOSPHATASE"/>
    <property type="match status" value="1"/>
</dbReference>
<protein>
    <submittedName>
        <fullName evidence="2">Aminoglycoside phosphotransferase</fullName>
    </submittedName>
</protein>
<organism evidence="2 3">
    <name type="scientific">Marinithermofilum abyssi</name>
    <dbReference type="NCBI Taxonomy" id="1571185"/>
    <lineage>
        <taxon>Bacteria</taxon>
        <taxon>Bacillati</taxon>
        <taxon>Bacillota</taxon>
        <taxon>Bacilli</taxon>
        <taxon>Bacillales</taxon>
        <taxon>Thermoactinomycetaceae</taxon>
        <taxon>Marinithermofilum</taxon>
    </lineage>
</organism>
<dbReference type="InterPro" id="IPR041726">
    <property type="entry name" value="ACAD10_11_N"/>
</dbReference>
<name>A0A8J2VEN8_9BACL</name>
<proteinExistence type="predicted"/>
<dbReference type="SUPFAM" id="SSF56112">
    <property type="entry name" value="Protein kinase-like (PK-like)"/>
    <property type="match status" value="1"/>
</dbReference>
<dbReference type="EMBL" id="BMHQ01000003">
    <property type="protein sequence ID" value="GGE12488.1"/>
    <property type="molecule type" value="Genomic_DNA"/>
</dbReference>
<feature type="domain" description="Aminoglycoside phosphotransferase" evidence="1">
    <location>
        <begin position="40"/>
        <end position="271"/>
    </location>
</feature>
<keyword evidence="3" id="KW-1185">Reference proteome</keyword>
<dbReference type="Pfam" id="PF01636">
    <property type="entry name" value="APH"/>
    <property type="match status" value="1"/>
</dbReference>
<dbReference type="InterPro" id="IPR052898">
    <property type="entry name" value="ACAD10-like"/>
</dbReference>
<evidence type="ECO:0000313" key="2">
    <source>
        <dbReference type="EMBL" id="GGE12488.1"/>
    </source>
</evidence>
<gene>
    <name evidence="2" type="ORF">GCM10011571_12370</name>
</gene>
<dbReference type="InterPro" id="IPR011009">
    <property type="entry name" value="Kinase-like_dom_sf"/>
</dbReference>
<dbReference type="GO" id="GO:0004672">
    <property type="term" value="F:protein kinase activity"/>
    <property type="evidence" value="ECO:0007669"/>
    <property type="project" value="InterPro"/>
</dbReference>
<dbReference type="AlphaFoldDB" id="A0A8J2VEN8"/>
<dbReference type="Gene3D" id="3.90.1200.10">
    <property type="match status" value="1"/>
</dbReference>
<evidence type="ECO:0000313" key="3">
    <source>
        <dbReference type="Proteomes" id="UP000625210"/>
    </source>
</evidence>